<keyword evidence="3" id="KW-1185">Reference proteome</keyword>
<evidence type="ECO:0000313" key="2">
    <source>
        <dbReference type="EMBL" id="KAL2850233.1"/>
    </source>
</evidence>
<dbReference type="EMBL" id="JBFXLU010000038">
    <property type="protein sequence ID" value="KAL2850233.1"/>
    <property type="molecule type" value="Genomic_DNA"/>
</dbReference>
<protein>
    <recommendedName>
        <fullName evidence="4">BZIP domain-containing protein</fullName>
    </recommendedName>
</protein>
<dbReference type="Proteomes" id="UP001610446">
    <property type="component" value="Unassembled WGS sequence"/>
</dbReference>
<dbReference type="CDD" id="cd14688">
    <property type="entry name" value="bZIP_YAP"/>
    <property type="match status" value="1"/>
</dbReference>
<feature type="compositionally biased region" description="Basic and acidic residues" evidence="1">
    <location>
        <begin position="47"/>
        <end position="63"/>
    </location>
</feature>
<dbReference type="PANTHER" id="PTHR38116:SF1">
    <property type="entry name" value="BZIP DOMAIN-CONTAINING PROTEIN"/>
    <property type="match status" value="1"/>
</dbReference>
<name>A0ABR4KD84_9EURO</name>
<gene>
    <name evidence="2" type="ORF">BJY01DRAFT_233306</name>
</gene>
<accession>A0ABR4KD84</accession>
<dbReference type="PANTHER" id="PTHR38116">
    <property type="entry name" value="CHROMOSOME 7, WHOLE GENOME SHOTGUN SEQUENCE"/>
    <property type="match status" value="1"/>
</dbReference>
<feature type="compositionally biased region" description="Polar residues" evidence="1">
    <location>
        <begin position="80"/>
        <end position="93"/>
    </location>
</feature>
<dbReference type="Pfam" id="PF11905">
    <property type="entry name" value="DUF3425"/>
    <property type="match status" value="1"/>
</dbReference>
<dbReference type="InterPro" id="IPR021833">
    <property type="entry name" value="DUF3425"/>
</dbReference>
<evidence type="ECO:0000313" key="3">
    <source>
        <dbReference type="Proteomes" id="UP001610446"/>
    </source>
</evidence>
<comment type="caution">
    <text evidence="2">The sequence shown here is derived from an EMBL/GenBank/DDBJ whole genome shotgun (WGS) entry which is preliminary data.</text>
</comment>
<feature type="region of interest" description="Disordered" evidence="1">
    <location>
        <begin position="14"/>
        <end position="93"/>
    </location>
</feature>
<evidence type="ECO:0000256" key="1">
    <source>
        <dbReference type="SAM" id="MobiDB-lite"/>
    </source>
</evidence>
<evidence type="ECO:0008006" key="4">
    <source>
        <dbReference type="Google" id="ProtNLM"/>
    </source>
</evidence>
<reference evidence="2 3" key="1">
    <citation type="submission" date="2024-07" db="EMBL/GenBank/DDBJ databases">
        <title>Section-level genome sequencing and comparative genomics of Aspergillus sections Usti and Cavernicolus.</title>
        <authorList>
            <consortium name="Lawrence Berkeley National Laboratory"/>
            <person name="Nybo J.L."/>
            <person name="Vesth T.C."/>
            <person name="Theobald S."/>
            <person name="Frisvad J.C."/>
            <person name="Larsen T.O."/>
            <person name="Kjaerboelling I."/>
            <person name="Rothschild-Mancinelli K."/>
            <person name="Lyhne E.K."/>
            <person name="Kogle M.E."/>
            <person name="Barry K."/>
            <person name="Clum A."/>
            <person name="Na H."/>
            <person name="Ledsgaard L."/>
            <person name="Lin J."/>
            <person name="Lipzen A."/>
            <person name="Kuo A."/>
            <person name="Riley R."/>
            <person name="Mondo S."/>
            <person name="Labutti K."/>
            <person name="Haridas S."/>
            <person name="Pangalinan J."/>
            <person name="Salamov A.A."/>
            <person name="Simmons B.A."/>
            <person name="Magnuson J.K."/>
            <person name="Chen J."/>
            <person name="Drula E."/>
            <person name="Henrissat B."/>
            <person name="Wiebenga A."/>
            <person name="Lubbers R.J."/>
            <person name="Gomes A.C."/>
            <person name="Makela M.R."/>
            <person name="Stajich J."/>
            <person name="Grigoriev I.V."/>
            <person name="Mortensen U.H."/>
            <person name="De Vries R.P."/>
            <person name="Baker S.E."/>
            <person name="Andersen M.R."/>
        </authorList>
    </citation>
    <scope>NUCLEOTIDE SEQUENCE [LARGE SCALE GENOMIC DNA]</scope>
    <source>
        <strain evidence="2 3">CBS 123904</strain>
    </source>
</reference>
<sequence>MILVSQFSNRITAWPDSDWSGISDPRTRRRLQNRVNQRALRKRRKQESKIARRDGSSDGKSREGPGPSTDVEGAQEPRGNEQTSPTSSDQESQDLTAETFLAEVGKIHLLAPLSARTRRILAQFEATARREYTHTHTSPRPDMLLHLIQYNFANALFQNMAVLRLTAEQMHPDEAVSPFNVAGPWQEQQVIETDFESALPPTLRATPIQRLIPHHPWLDLLPSPQMRDNLIAAGDSYDEEQLCLDMKGHGAVSAESTGIIVWRDPWDPDGWEVTEAFARSWGWVLRGCADLFAATNAWRARRGERPLFRGIQ</sequence>
<organism evidence="2 3">
    <name type="scientific">Aspergillus pseudoustus</name>
    <dbReference type="NCBI Taxonomy" id="1810923"/>
    <lineage>
        <taxon>Eukaryota</taxon>
        <taxon>Fungi</taxon>
        <taxon>Dikarya</taxon>
        <taxon>Ascomycota</taxon>
        <taxon>Pezizomycotina</taxon>
        <taxon>Eurotiomycetes</taxon>
        <taxon>Eurotiomycetidae</taxon>
        <taxon>Eurotiales</taxon>
        <taxon>Aspergillaceae</taxon>
        <taxon>Aspergillus</taxon>
        <taxon>Aspergillus subgen. Nidulantes</taxon>
    </lineage>
</organism>
<proteinExistence type="predicted"/>